<evidence type="ECO:0000256" key="9">
    <source>
        <dbReference type="ARBA" id="ARBA00023125"/>
    </source>
</evidence>
<dbReference type="GO" id="GO:0006281">
    <property type="term" value="P:DNA repair"/>
    <property type="evidence" value="ECO:0007669"/>
    <property type="project" value="UniProtKB-KW"/>
</dbReference>
<feature type="non-terminal residue" evidence="12">
    <location>
        <position position="197"/>
    </location>
</feature>
<feature type="domain" description="UvrA interaction" evidence="11">
    <location>
        <begin position="133"/>
        <end position="184"/>
    </location>
</feature>
<keyword evidence="8" id="KW-0267">Excision nuclease</keyword>
<evidence type="ECO:0000256" key="8">
    <source>
        <dbReference type="ARBA" id="ARBA00022881"/>
    </source>
</evidence>
<proteinExistence type="predicted"/>
<evidence type="ECO:0000256" key="6">
    <source>
        <dbReference type="ARBA" id="ARBA00022769"/>
    </source>
</evidence>
<keyword evidence="5" id="KW-0227">DNA damage</keyword>
<keyword evidence="2" id="KW-0963">Cytoplasm</keyword>
<dbReference type="InterPro" id="IPR041102">
    <property type="entry name" value="UvrA_inter"/>
</dbReference>
<evidence type="ECO:0000256" key="7">
    <source>
        <dbReference type="ARBA" id="ARBA00022840"/>
    </source>
</evidence>
<dbReference type="PANTHER" id="PTHR43152">
    <property type="entry name" value="UVRABC SYSTEM PROTEIN A"/>
    <property type="match status" value="1"/>
</dbReference>
<evidence type="ECO:0000256" key="1">
    <source>
        <dbReference type="ARBA" id="ARBA00004496"/>
    </source>
</evidence>
<dbReference type="AlphaFoldDB" id="A0A383DR47"/>
<dbReference type="Pfam" id="PF17760">
    <property type="entry name" value="UvrA_inter"/>
    <property type="match status" value="1"/>
</dbReference>
<dbReference type="GO" id="GO:0005524">
    <property type="term" value="F:ATP binding"/>
    <property type="evidence" value="ECO:0007669"/>
    <property type="project" value="UniProtKB-KW"/>
</dbReference>
<dbReference type="PANTHER" id="PTHR43152:SF3">
    <property type="entry name" value="UVRABC SYSTEM PROTEIN A"/>
    <property type="match status" value="1"/>
</dbReference>
<dbReference type="GO" id="GO:0005737">
    <property type="term" value="C:cytoplasm"/>
    <property type="evidence" value="ECO:0007669"/>
    <property type="project" value="UniProtKB-SubCell"/>
</dbReference>
<organism evidence="12">
    <name type="scientific">marine metagenome</name>
    <dbReference type="NCBI Taxonomy" id="408172"/>
    <lineage>
        <taxon>unclassified sequences</taxon>
        <taxon>metagenomes</taxon>
        <taxon>ecological metagenomes</taxon>
    </lineage>
</organism>
<keyword evidence="4" id="KW-0547">Nucleotide-binding</keyword>
<comment type="subcellular location">
    <subcellularLocation>
        <location evidence="1">Cytoplasm</location>
    </subcellularLocation>
</comment>
<keyword evidence="3" id="KW-0677">Repeat</keyword>
<dbReference type="Gene3D" id="3.40.50.300">
    <property type="entry name" value="P-loop containing nucleotide triphosphate hydrolases"/>
    <property type="match status" value="1"/>
</dbReference>
<evidence type="ECO:0000256" key="5">
    <source>
        <dbReference type="ARBA" id="ARBA00022763"/>
    </source>
</evidence>
<dbReference type="EMBL" id="UINC01219488">
    <property type="protein sequence ID" value="SVE46971.1"/>
    <property type="molecule type" value="Genomic_DNA"/>
</dbReference>
<dbReference type="InterPro" id="IPR027417">
    <property type="entry name" value="P-loop_NTPase"/>
</dbReference>
<keyword evidence="10" id="KW-0234">DNA repair</keyword>
<protein>
    <recommendedName>
        <fullName evidence="11">UvrA interaction domain-containing protein</fullName>
    </recommendedName>
</protein>
<evidence type="ECO:0000256" key="3">
    <source>
        <dbReference type="ARBA" id="ARBA00022737"/>
    </source>
</evidence>
<dbReference type="GO" id="GO:0003677">
    <property type="term" value="F:DNA binding"/>
    <property type="evidence" value="ECO:0007669"/>
    <property type="project" value="UniProtKB-KW"/>
</dbReference>
<keyword evidence="6" id="KW-0228">DNA excision</keyword>
<dbReference type="SUPFAM" id="SSF52540">
    <property type="entry name" value="P-loop containing nucleoside triphosphate hydrolases"/>
    <property type="match status" value="1"/>
</dbReference>
<evidence type="ECO:0000256" key="2">
    <source>
        <dbReference type="ARBA" id="ARBA00022490"/>
    </source>
</evidence>
<evidence type="ECO:0000259" key="11">
    <source>
        <dbReference type="Pfam" id="PF17760"/>
    </source>
</evidence>
<reference evidence="12" key="1">
    <citation type="submission" date="2018-05" db="EMBL/GenBank/DDBJ databases">
        <authorList>
            <person name="Lanie J.A."/>
            <person name="Ng W.-L."/>
            <person name="Kazmierczak K.M."/>
            <person name="Andrzejewski T.M."/>
            <person name="Davidsen T.M."/>
            <person name="Wayne K.J."/>
            <person name="Tettelin H."/>
            <person name="Glass J.I."/>
            <person name="Rusch D."/>
            <person name="Podicherti R."/>
            <person name="Tsui H.-C.T."/>
            <person name="Winkler M.E."/>
        </authorList>
    </citation>
    <scope>NUCLEOTIDE SEQUENCE</scope>
</reference>
<evidence type="ECO:0000313" key="12">
    <source>
        <dbReference type="EMBL" id="SVE46971.1"/>
    </source>
</evidence>
<evidence type="ECO:0000256" key="10">
    <source>
        <dbReference type="ARBA" id="ARBA00023204"/>
    </source>
</evidence>
<accession>A0A383DR47</accession>
<keyword evidence="9" id="KW-0238">DNA-binding</keyword>
<sequence>MRTTISIKGARENNLQNIDIEIPRDKLTVLTGISGSGKSSLAFDTIYAESQRRFMESLSTYAKRFMVQLKKPDVDFMMGLSPVISIEQKTISMNPRSTVGTMTDLGDYLRMLYATIGQSHCPYCNLEVPIKSKYQMVERMLSVPNGTEIEIRAPVFKIHGEDYAYLFDQIRTNGYRYVMVDKKGHRPRRRTSTRRRS</sequence>
<dbReference type="GO" id="GO:0004518">
    <property type="term" value="F:nuclease activity"/>
    <property type="evidence" value="ECO:0007669"/>
    <property type="project" value="UniProtKB-KW"/>
</dbReference>
<evidence type="ECO:0000256" key="4">
    <source>
        <dbReference type="ARBA" id="ARBA00022741"/>
    </source>
</evidence>
<gene>
    <name evidence="12" type="ORF">METZ01_LOCUS499825</name>
</gene>
<name>A0A383DR47_9ZZZZ</name>
<dbReference type="Gene3D" id="1.20.1580.10">
    <property type="entry name" value="ABC transporter ATPase like domain"/>
    <property type="match status" value="1"/>
</dbReference>
<keyword evidence="7" id="KW-0067">ATP-binding</keyword>